<proteinExistence type="predicted"/>
<accession>A0A1B6VPL7</accession>
<comment type="caution">
    <text evidence="2">The sequence shown here is derived from an EMBL/GenBank/DDBJ whole genome shotgun (WGS) entry which is preliminary data.</text>
</comment>
<dbReference type="EMBL" id="LUTU01000002">
    <property type="protein sequence ID" value="OAJ69166.1"/>
    <property type="molecule type" value="Genomic_DNA"/>
</dbReference>
<evidence type="ECO:0000256" key="1">
    <source>
        <dbReference type="SAM" id="Phobius"/>
    </source>
</evidence>
<dbReference type="Proteomes" id="UP000077786">
    <property type="component" value="Unassembled WGS sequence"/>
</dbReference>
<gene>
    <name evidence="2" type="ORF">A0123_00220</name>
</gene>
<dbReference type="PATRIC" id="fig|38307.3.peg.233"/>
<evidence type="ECO:0000313" key="2">
    <source>
        <dbReference type="EMBL" id="OAJ69166.1"/>
    </source>
</evidence>
<sequence>MPHFPTVWPYFTALFVVQILFKTAVSATQDGSESGYGATSLVHSLTRAVFDTAMGWVRRSTRYGLFLAVPLTALLGAMALGAALMGHEKEGMTCLEAAFISGMTGWFLDLLSNAIEDY</sequence>
<keyword evidence="1" id="KW-0812">Transmembrane</keyword>
<dbReference type="AlphaFoldDB" id="A0A1B6VPL7"/>
<organism evidence="2 3">
    <name type="scientific">Gluconobacter cerinus</name>
    <dbReference type="NCBI Taxonomy" id="38307"/>
    <lineage>
        <taxon>Bacteria</taxon>
        <taxon>Pseudomonadati</taxon>
        <taxon>Pseudomonadota</taxon>
        <taxon>Alphaproteobacteria</taxon>
        <taxon>Acetobacterales</taxon>
        <taxon>Acetobacteraceae</taxon>
        <taxon>Gluconobacter</taxon>
    </lineage>
</organism>
<dbReference type="RefSeq" id="WP_063905739.1">
    <property type="nucleotide sequence ID" value="NZ_CP183031.1"/>
</dbReference>
<name>A0A1B6VPL7_9PROT</name>
<keyword evidence="1" id="KW-0472">Membrane</keyword>
<evidence type="ECO:0000313" key="3">
    <source>
        <dbReference type="Proteomes" id="UP000077786"/>
    </source>
</evidence>
<feature type="transmembrane region" description="Helical" evidence="1">
    <location>
        <begin position="63"/>
        <end position="85"/>
    </location>
</feature>
<reference evidence="2 3" key="1">
    <citation type="submission" date="2016-03" db="EMBL/GenBank/DDBJ databases">
        <title>Draft genome sequence of Gluconobacter cerinus strain CECT 9110.</title>
        <authorList>
            <person name="Sainz F."/>
            <person name="Mas A."/>
            <person name="Torija M.J."/>
        </authorList>
    </citation>
    <scope>NUCLEOTIDE SEQUENCE [LARGE SCALE GENOMIC DNA]</scope>
    <source>
        <strain evidence="2 3">CECT 9110</strain>
    </source>
</reference>
<keyword evidence="1" id="KW-1133">Transmembrane helix</keyword>
<dbReference type="GeneID" id="81475694"/>
<protein>
    <submittedName>
        <fullName evidence="2">Uncharacterized protein</fullName>
    </submittedName>
</protein>